<dbReference type="GO" id="GO:0005634">
    <property type="term" value="C:nucleus"/>
    <property type="evidence" value="ECO:0007669"/>
    <property type="project" value="UniProtKB-SubCell"/>
</dbReference>
<dbReference type="SMART" id="SM00355">
    <property type="entry name" value="ZnF_C2H2"/>
    <property type="match status" value="10"/>
</dbReference>
<evidence type="ECO:0000256" key="10">
    <source>
        <dbReference type="PROSITE-ProRule" id="PRU00042"/>
    </source>
</evidence>
<dbReference type="PROSITE" id="PS50157">
    <property type="entry name" value="ZINC_FINGER_C2H2_2"/>
    <property type="match status" value="8"/>
</dbReference>
<gene>
    <name evidence="12" type="primary">PRDM5</name>
    <name evidence="12" type="ORF">EVAR_6327_1</name>
</gene>
<dbReference type="InterPro" id="IPR013087">
    <property type="entry name" value="Znf_C2H2_type"/>
</dbReference>
<evidence type="ECO:0000256" key="4">
    <source>
        <dbReference type="ARBA" id="ARBA00022771"/>
    </source>
</evidence>
<dbReference type="Gene3D" id="3.30.160.60">
    <property type="entry name" value="Classic Zinc Finger"/>
    <property type="match status" value="5"/>
</dbReference>
<evidence type="ECO:0000259" key="11">
    <source>
        <dbReference type="PROSITE" id="PS50157"/>
    </source>
</evidence>
<keyword evidence="5" id="KW-0862">Zinc</keyword>
<dbReference type="PROSITE" id="PS00028">
    <property type="entry name" value="ZINC_FINGER_C2H2_1"/>
    <property type="match status" value="6"/>
</dbReference>
<dbReference type="EMBL" id="BGZK01000042">
    <property type="protein sequence ID" value="GBP10779.1"/>
    <property type="molecule type" value="Genomic_DNA"/>
</dbReference>
<accession>A0A4C1T8D7</accession>
<sequence length="1023" mass="117072">MKDILDILNPSSFTWNQLDTLDGDSCIFEAFNDQHPYEADTSENVSWVNDRSDQTQNFPYNSIANNAGQVQNNLDSQIAGVCGYENPAIDEADLKLYVEGGNIQQFLEMDVDFSSSYESEVLNQLPDALVETPADVISDYGDVLTEDATADLQCSEIWDDRVAATAYLSSADHESDAARVKNSNLELSIPFYTDNKQIYYYDSAVEQYTESEIQAGLAQCSESLNSTQESLEQMGMPSEETENLMRDIEDNIHNIDTTITLHLLENDEFEKGIANAQSEQPLLSEILKHLPDSVESSQMCEETRETGSSRYELPKYENIKSELSRKRIRDVSEKLEESSEADCDYYSDVEVDDPNDQDYCPTEIDMMMEMGFGPDIYSKIPERQKGYNLRPRGKRSHIKVKDISELRDTNENLTLVEKESKKYVAKRRKLVCELRNTIYQNDKTNDEDGRVSEEDDILASKSVTAQIEINNDALKQLLSPGIRKTMKQHKTITFQGEDPKYGRTVQKIKVVDPTIKCITENCDKSSQNEVDSEKVPDSPMKKKYQCGKCDKVFEELSSFKEHNKCTVENLKNSSKRGKKHLGDYDDFRFLCTQCGKTLKNQDKFEMHCRGHGDPEVECEICHKVFATKATLRNHKRLHERPYSCETCYKSFEDVEKLRKHEMKNYCTYKYDMCDNESSNNEEIEESMKQNSNLIIDSGLKNCNESTIENNDIAKVNGVSSNFPANHIGAIEDLTRIDIENNNSLLSKAITLVDTAEISSTSNEEKNILTSNFHVTIQRNSTSNHLEAIKDNVKEADAMMAKVLETDIFLKERSGKKSKYHNKVCNVCGKTFDRVGDLKRHLIEHVIRANLLKNPVGRDGILHLQCEICQVATFTKIDKYKAHLREHAKLTLYQCKFCDKSFSDSSNFSKHKKVHGAPSFQCDLCQRKFNSKKMIAQHMEYHSNTEPILCQYCEKVFHFESSLKKHLKLVHNRNKTAQFRCKLCHQYFRSLKEKWDHESGPCIASGKWLPTAYSVIRSSESILS</sequence>
<keyword evidence="2" id="KW-0479">Metal-binding</keyword>
<feature type="domain" description="C2H2-type" evidence="11">
    <location>
        <begin position="892"/>
        <end position="914"/>
    </location>
</feature>
<evidence type="ECO:0000256" key="6">
    <source>
        <dbReference type="ARBA" id="ARBA00023015"/>
    </source>
</evidence>
<dbReference type="AlphaFoldDB" id="A0A4C1T8D7"/>
<dbReference type="Pfam" id="PF00096">
    <property type="entry name" value="zf-C2H2"/>
    <property type="match status" value="3"/>
</dbReference>
<comment type="subcellular location">
    <subcellularLocation>
        <location evidence="1">Nucleus</location>
    </subcellularLocation>
</comment>
<keyword evidence="9" id="KW-0539">Nucleus</keyword>
<keyword evidence="13" id="KW-1185">Reference proteome</keyword>
<evidence type="ECO:0000256" key="1">
    <source>
        <dbReference type="ARBA" id="ARBA00004123"/>
    </source>
</evidence>
<keyword evidence="8" id="KW-0804">Transcription</keyword>
<feature type="domain" description="C2H2-type" evidence="11">
    <location>
        <begin position="589"/>
        <end position="616"/>
    </location>
</feature>
<keyword evidence="7" id="KW-0238">DNA-binding</keyword>
<evidence type="ECO:0000256" key="9">
    <source>
        <dbReference type="ARBA" id="ARBA00023242"/>
    </source>
</evidence>
<dbReference type="SUPFAM" id="SSF57667">
    <property type="entry name" value="beta-beta-alpha zinc fingers"/>
    <property type="match status" value="3"/>
</dbReference>
<evidence type="ECO:0000256" key="5">
    <source>
        <dbReference type="ARBA" id="ARBA00022833"/>
    </source>
</evidence>
<dbReference type="PANTHER" id="PTHR24376:SF235">
    <property type="entry name" value="C2H2-TYPE DOMAIN-CONTAINING PROTEIN"/>
    <property type="match status" value="1"/>
</dbReference>
<dbReference type="Proteomes" id="UP000299102">
    <property type="component" value="Unassembled WGS sequence"/>
</dbReference>
<feature type="domain" description="C2H2-type" evidence="11">
    <location>
        <begin position="947"/>
        <end position="975"/>
    </location>
</feature>
<keyword evidence="4 10" id="KW-0863">Zinc-finger</keyword>
<dbReference type="GO" id="GO:0008270">
    <property type="term" value="F:zinc ion binding"/>
    <property type="evidence" value="ECO:0007669"/>
    <property type="project" value="UniProtKB-KW"/>
</dbReference>
<proteinExistence type="predicted"/>
<evidence type="ECO:0000256" key="3">
    <source>
        <dbReference type="ARBA" id="ARBA00022737"/>
    </source>
</evidence>
<feature type="domain" description="C2H2-type" evidence="11">
    <location>
        <begin position="616"/>
        <end position="643"/>
    </location>
</feature>
<dbReference type="OrthoDB" id="6105938at2759"/>
<comment type="caution">
    <text evidence="12">The sequence shown here is derived from an EMBL/GenBank/DDBJ whole genome shotgun (WGS) entry which is preliminary data.</text>
</comment>
<dbReference type="GO" id="GO:0001228">
    <property type="term" value="F:DNA-binding transcription activator activity, RNA polymerase II-specific"/>
    <property type="evidence" value="ECO:0007669"/>
    <property type="project" value="TreeGrafter"/>
</dbReference>
<dbReference type="GO" id="GO:0000978">
    <property type="term" value="F:RNA polymerase II cis-regulatory region sequence-specific DNA binding"/>
    <property type="evidence" value="ECO:0007669"/>
    <property type="project" value="TreeGrafter"/>
</dbReference>
<feature type="domain" description="C2H2-type" evidence="11">
    <location>
        <begin position="642"/>
        <end position="670"/>
    </location>
</feature>
<protein>
    <submittedName>
        <fullName evidence="12">PR domain zinc finger protein 5</fullName>
    </submittedName>
</protein>
<feature type="domain" description="C2H2-type" evidence="11">
    <location>
        <begin position="822"/>
        <end position="844"/>
    </location>
</feature>
<dbReference type="FunFam" id="3.30.160.60:FF:000325">
    <property type="entry name" value="ZFP90 zinc finger protein"/>
    <property type="match status" value="1"/>
</dbReference>
<evidence type="ECO:0000313" key="12">
    <source>
        <dbReference type="EMBL" id="GBP10779.1"/>
    </source>
</evidence>
<keyword evidence="6" id="KW-0805">Transcription regulation</keyword>
<evidence type="ECO:0000256" key="2">
    <source>
        <dbReference type="ARBA" id="ARBA00022723"/>
    </source>
</evidence>
<feature type="domain" description="C2H2-type" evidence="11">
    <location>
        <begin position="919"/>
        <end position="946"/>
    </location>
</feature>
<name>A0A4C1T8D7_EUMVA</name>
<evidence type="ECO:0000256" key="7">
    <source>
        <dbReference type="ARBA" id="ARBA00023125"/>
    </source>
</evidence>
<dbReference type="PANTHER" id="PTHR24376">
    <property type="entry name" value="ZINC FINGER PROTEIN"/>
    <property type="match status" value="1"/>
</dbReference>
<organism evidence="12 13">
    <name type="scientific">Eumeta variegata</name>
    <name type="common">Bagworm moth</name>
    <name type="synonym">Eumeta japonica</name>
    <dbReference type="NCBI Taxonomy" id="151549"/>
    <lineage>
        <taxon>Eukaryota</taxon>
        <taxon>Metazoa</taxon>
        <taxon>Ecdysozoa</taxon>
        <taxon>Arthropoda</taxon>
        <taxon>Hexapoda</taxon>
        <taxon>Insecta</taxon>
        <taxon>Pterygota</taxon>
        <taxon>Neoptera</taxon>
        <taxon>Endopterygota</taxon>
        <taxon>Lepidoptera</taxon>
        <taxon>Glossata</taxon>
        <taxon>Ditrysia</taxon>
        <taxon>Tineoidea</taxon>
        <taxon>Psychidae</taxon>
        <taxon>Oiketicinae</taxon>
        <taxon>Eumeta</taxon>
    </lineage>
</organism>
<dbReference type="InterPro" id="IPR036236">
    <property type="entry name" value="Znf_C2H2_sf"/>
</dbReference>
<dbReference type="STRING" id="151549.A0A4C1T8D7"/>
<dbReference type="Pfam" id="PF12874">
    <property type="entry name" value="zf-met"/>
    <property type="match status" value="1"/>
</dbReference>
<evidence type="ECO:0000313" key="13">
    <source>
        <dbReference type="Proteomes" id="UP000299102"/>
    </source>
</evidence>
<reference evidence="12 13" key="1">
    <citation type="journal article" date="2019" name="Commun. Biol.">
        <title>The bagworm genome reveals a unique fibroin gene that provides high tensile strength.</title>
        <authorList>
            <person name="Kono N."/>
            <person name="Nakamura H."/>
            <person name="Ohtoshi R."/>
            <person name="Tomita M."/>
            <person name="Numata K."/>
            <person name="Arakawa K."/>
        </authorList>
    </citation>
    <scope>NUCLEOTIDE SEQUENCE [LARGE SCALE GENOMIC DNA]</scope>
</reference>
<feature type="domain" description="C2H2-type" evidence="11">
    <location>
        <begin position="544"/>
        <end position="573"/>
    </location>
</feature>
<evidence type="ECO:0000256" key="8">
    <source>
        <dbReference type="ARBA" id="ARBA00023163"/>
    </source>
</evidence>
<keyword evidence="3" id="KW-0677">Repeat</keyword>